<evidence type="ECO:0000313" key="4">
    <source>
        <dbReference type="EMBL" id="EFJ13271.1"/>
    </source>
</evidence>
<dbReference type="HOGENOM" id="CLU_002706_37_8_1"/>
<feature type="repeat" description="PPR" evidence="2">
    <location>
        <begin position="399"/>
        <end position="433"/>
    </location>
</feature>
<dbReference type="Pfam" id="PF13041">
    <property type="entry name" value="PPR_2"/>
    <property type="match status" value="3"/>
</dbReference>
<dbReference type="InterPro" id="IPR046960">
    <property type="entry name" value="PPR_At4g14850-like_plant"/>
</dbReference>
<dbReference type="InterPro" id="IPR046848">
    <property type="entry name" value="E_motif"/>
</dbReference>
<feature type="repeat" description="PPR" evidence="2">
    <location>
        <begin position="99"/>
        <end position="133"/>
    </location>
</feature>
<dbReference type="Pfam" id="PF14432">
    <property type="entry name" value="DYW_deaminase"/>
    <property type="match status" value="1"/>
</dbReference>
<dbReference type="eggNOG" id="KOG4197">
    <property type="taxonomic scope" value="Eukaryota"/>
</dbReference>
<feature type="repeat" description="PPR" evidence="2">
    <location>
        <begin position="300"/>
        <end position="334"/>
    </location>
</feature>
<dbReference type="PROSITE" id="PS51375">
    <property type="entry name" value="PPR"/>
    <property type="match status" value="5"/>
</dbReference>
<name>D8SQI8_SELML</name>
<evidence type="ECO:0000256" key="2">
    <source>
        <dbReference type="PROSITE-ProRule" id="PRU00708"/>
    </source>
</evidence>
<protein>
    <recommendedName>
        <fullName evidence="3">DYW domain-containing protein</fullName>
    </recommendedName>
</protein>
<dbReference type="FunFam" id="1.25.40.10:FF:000090">
    <property type="entry name" value="Pentatricopeptide repeat-containing protein, chloroplastic"/>
    <property type="match status" value="1"/>
</dbReference>
<dbReference type="OMA" id="SHEQQAF"/>
<dbReference type="GO" id="GO:0003723">
    <property type="term" value="F:RNA binding"/>
    <property type="evidence" value="ECO:0007669"/>
    <property type="project" value="InterPro"/>
</dbReference>
<dbReference type="Gramene" id="EFJ13271">
    <property type="protein sequence ID" value="EFJ13271"/>
    <property type="gene ID" value="SELMODRAFT_122934"/>
</dbReference>
<reference evidence="4 5" key="1">
    <citation type="journal article" date="2011" name="Science">
        <title>The Selaginella genome identifies genetic changes associated with the evolution of vascular plants.</title>
        <authorList>
            <person name="Banks J.A."/>
            <person name="Nishiyama T."/>
            <person name="Hasebe M."/>
            <person name="Bowman J.L."/>
            <person name="Gribskov M."/>
            <person name="dePamphilis C."/>
            <person name="Albert V.A."/>
            <person name="Aono N."/>
            <person name="Aoyama T."/>
            <person name="Ambrose B.A."/>
            <person name="Ashton N.W."/>
            <person name="Axtell M.J."/>
            <person name="Barker E."/>
            <person name="Barker M.S."/>
            <person name="Bennetzen J.L."/>
            <person name="Bonawitz N.D."/>
            <person name="Chapple C."/>
            <person name="Cheng C."/>
            <person name="Correa L.G."/>
            <person name="Dacre M."/>
            <person name="DeBarry J."/>
            <person name="Dreyer I."/>
            <person name="Elias M."/>
            <person name="Engstrom E.M."/>
            <person name="Estelle M."/>
            <person name="Feng L."/>
            <person name="Finet C."/>
            <person name="Floyd S.K."/>
            <person name="Frommer W.B."/>
            <person name="Fujita T."/>
            <person name="Gramzow L."/>
            <person name="Gutensohn M."/>
            <person name="Harholt J."/>
            <person name="Hattori M."/>
            <person name="Heyl A."/>
            <person name="Hirai T."/>
            <person name="Hiwatashi Y."/>
            <person name="Ishikawa M."/>
            <person name="Iwata M."/>
            <person name="Karol K.G."/>
            <person name="Koehler B."/>
            <person name="Kolukisaoglu U."/>
            <person name="Kubo M."/>
            <person name="Kurata T."/>
            <person name="Lalonde S."/>
            <person name="Li K."/>
            <person name="Li Y."/>
            <person name="Litt A."/>
            <person name="Lyons E."/>
            <person name="Manning G."/>
            <person name="Maruyama T."/>
            <person name="Michael T.P."/>
            <person name="Mikami K."/>
            <person name="Miyazaki S."/>
            <person name="Morinaga S."/>
            <person name="Murata T."/>
            <person name="Mueller-Roeber B."/>
            <person name="Nelson D.R."/>
            <person name="Obara M."/>
            <person name="Oguri Y."/>
            <person name="Olmstead R.G."/>
            <person name="Onodera N."/>
            <person name="Petersen B.L."/>
            <person name="Pils B."/>
            <person name="Prigge M."/>
            <person name="Rensing S.A."/>
            <person name="Riano-Pachon D.M."/>
            <person name="Roberts A.W."/>
            <person name="Sato Y."/>
            <person name="Scheller H.V."/>
            <person name="Schulz B."/>
            <person name="Schulz C."/>
            <person name="Shakirov E.V."/>
            <person name="Shibagaki N."/>
            <person name="Shinohara N."/>
            <person name="Shippen D.E."/>
            <person name="Soerensen I."/>
            <person name="Sotooka R."/>
            <person name="Sugimoto N."/>
            <person name="Sugita M."/>
            <person name="Sumikawa N."/>
            <person name="Tanurdzic M."/>
            <person name="Theissen G."/>
            <person name="Ulvskov P."/>
            <person name="Wakazuki S."/>
            <person name="Weng J.K."/>
            <person name="Willats W.W."/>
            <person name="Wipf D."/>
            <person name="Wolf P.G."/>
            <person name="Yang L."/>
            <person name="Zimmer A.D."/>
            <person name="Zhu Q."/>
            <person name="Mitros T."/>
            <person name="Hellsten U."/>
            <person name="Loque D."/>
            <person name="Otillar R."/>
            <person name="Salamov A."/>
            <person name="Schmutz J."/>
            <person name="Shapiro H."/>
            <person name="Lindquist E."/>
            <person name="Lucas S."/>
            <person name="Rokhsar D."/>
            <person name="Grigoriev I.V."/>
        </authorList>
    </citation>
    <scope>NUCLEOTIDE SEQUENCE [LARGE SCALE GENOMIC DNA]</scope>
</reference>
<dbReference type="Proteomes" id="UP000001514">
    <property type="component" value="Unassembled WGS sequence"/>
</dbReference>
<dbReference type="FunFam" id="1.25.40.10:FF:000031">
    <property type="entry name" value="Pentatricopeptide repeat-containing protein mitochondrial"/>
    <property type="match status" value="2"/>
</dbReference>
<evidence type="ECO:0000259" key="3">
    <source>
        <dbReference type="Pfam" id="PF14432"/>
    </source>
</evidence>
<dbReference type="EMBL" id="GL377634">
    <property type="protein sequence ID" value="EFJ13271.1"/>
    <property type="molecule type" value="Genomic_DNA"/>
</dbReference>
<feature type="repeat" description="PPR" evidence="2">
    <location>
        <begin position="201"/>
        <end position="235"/>
    </location>
</feature>
<organism evidence="5">
    <name type="scientific">Selaginella moellendorffii</name>
    <name type="common">Spikemoss</name>
    <dbReference type="NCBI Taxonomy" id="88036"/>
    <lineage>
        <taxon>Eukaryota</taxon>
        <taxon>Viridiplantae</taxon>
        <taxon>Streptophyta</taxon>
        <taxon>Embryophyta</taxon>
        <taxon>Tracheophyta</taxon>
        <taxon>Lycopodiopsida</taxon>
        <taxon>Selaginellales</taxon>
        <taxon>Selaginellaceae</taxon>
        <taxon>Selaginella</taxon>
    </lineage>
</organism>
<dbReference type="PANTHER" id="PTHR47926">
    <property type="entry name" value="PENTATRICOPEPTIDE REPEAT-CONTAINING PROTEIN"/>
    <property type="match status" value="1"/>
</dbReference>
<sequence length="706" mass="78407">MHPRRLSTLLSKRQQLGQIAAAIDALQKRKDADLKECVRVIQSCARLGALAEGRRIHQLIRRVGLGSDVYVSNHLVMMYGKCGSLEEARLVFEATPAKNVFSWTILITVCAQHGRSQEALALFYEMLKQGIQPHSVSFTAAINACSAGPEFLPAGRALHALLRRYGFQDAVVATTSLVSMYSKCGSLEESVKTFESMTELNAVSWNAMIAAFAEHRRGLEALRTLQKMFLEGIRACSVTYITLMSAYDQPSQLKSARYIHDCILRTGFDQDVVNVILNMYGKCGCLQDAEAMFKSMSQPDVIAWNTMIAAYSQHGHTSEALRFYELMQEEGVVPDDYTYVSVIDACATLGDMEVGKQVHRRLGDRAFQVTELANSLVNMYGKCGILDVARSIFDKTAKGSVTWNAMIGAYAQHSHEQQAFELFLLMRLDGEEPSYITFMSVLSACANAGLPEEAHSYFVCMQQDHGVRPGGGHYGCMVESLGKAGRLSDAEALIQGMPFEPDVLTWTSFLANCRSHGDMKRGKFAAKGAIRIDPEASTGYVALARIHADAGDFQEASRIRKLMLDRGIRKNAGRSIIKLGTSVYEFTAGDQSNPRSKEIFDELKRLDKEMKRAGYDPDMTHVAHDVEAGQKEPLLFAHSERLAIAFGIISTSQGTPLRIMKNLRVCGDCHAMTKLTSKITRREIIVRDSNRFHHFKNGSCSCKDFW</sequence>
<dbReference type="AlphaFoldDB" id="D8SQI8"/>
<dbReference type="Pfam" id="PF20431">
    <property type="entry name" value="E_motif"/>
    <property type="match status" value="1"/>
</dbReference>
<dbReference type="InterPro" id="IPR032867">
    <property type="entry name" value="DYW_dom"/>
</dbReference>
<dbReference type="Gene3D" id="1.25.40.10">
    <property type="entry name" value="Tetratricopeptide repeat domain"/>
    <property type="match status" value="4"/>
</dbReference>
<proteinExistence type="predicted"/>
<accession>D8SQI8</accession>
<dbReference type="InterPro" id="IPR002885">
    <property type="entry name" value="PPR_rpt"/>
</dbReference>
<dbReference type="GO" id="GO:0008270">
    <property type="term" value="F:zinc ion binding"/>
    <property type="evidence" value="ECO:0007669"/>
    <property type="project" value="InterPro"/>
</dbReference>
<keyword evidence="5" id="KW-1185">Reference proteome</keyword>
<dbReference type="InParanoid" id="D8SQI8"/>
<evidence type="ECO:0000256" key="1">
    <source>
        <dbReference type="ARBA" id="ARBA00022737"/>
    </source>
</evidence>
<dbReference type="PANTHER" id="PTHR47926:SF533">
    <property type="entry name" value="DYW DOMAIN-CONTAINING PROTEIN"/>
    <property type="match status" value="1"/>
</dbReference>
<dbReference type="GO" id="GO:0009451">
    <property type="term" value="P:RNA modification"/>
    <property type="evidence" value="ECO:0007669"/>
    <property type="project" value="InterPro"/>
</dbReference>
<dbReference type="InterPro" id="IPR011990">
    <property type="entry name" value="TPR-like_helical_dom_sf"/>
</dbReference>
<evidence type="ECO:0000313" key="5">
    <source>
        <dbReference type="Proteomes" id="UP000001514"/>
    </source>
</evidence>
<dbReference type="KEGG" id="smo:SELMODRAFT_122934"/>
<feature type="repeat" description="PPR" evidence="2">
    <location>
        <begin position="434"/>
        <end position="469"/>
    </location>
</feature>
<dbReference type="SUPFAM" id="SSF48452">
    <property type="entry name" value="TPR-like"/>
    <property type="match status" value="1"/>
</dbReference>
<dbReference type="Pfam" id="PF01535">
    <property type="entry name" value="PPR"/>
    <property type="match status" value="5"/>
</dbReference>
<feature type="domain" description="DYW" evidence="3">
    <location>
        <begin position="614"/>
        <end position="706"/>
    </location>
</feature>
<dbReference type="NCBIfam" id="TIGR00756">
    <property type="entry name" value="PPR"/>
    <property type="match status" value="4"/>
</dbReference>
<keyword evidence="1" id="KW-0677">Repeat</keyword>
<gene>
    <name evidence="4" type="ORF">SELMODRAFT_122934</name>
</gene>